<feature type="binding site" evidence="10 13">
    <location>
        <position position="456"/>
    </location>
    <ligand>
        <name>Mn(2+)</name>
        <dbReference type="ChEBI" id="CHEBI:29035"/>
        <label>1</label>
    </ligand>
</feature>
<comment type="catalytic activity">
    <reaction evidence="1 10">
        <text>(2R)-2-phosphoglycerate = (2R)-3-phosphoglycerate</text>
        <dbReference type="Rhea" id="RHEA:15901"/>
        <dbReference type="ChEBI" id="CHEBI:58272"/>
        <dbReference type="ChEBI" id="CHEBI:58289"/>
        <dbReference type="EC" id="5.4.2.12"/>
    </reaction>
</comment>
<gene>
    <name evidence="10" type="primary">gpmI</name>
    <name evidence="16" type="ORF">C6Y28_06685</name>
    <name evidence="17" type="ORF">HG933_09820</name>
</gene>
<dbReference type="SUPFAM" id="SSF53649">
    <property type="entry name" value="Alkaline phosphatase-like"/>
    <property type="match status" value="1"/>
</dbReference>
<dbReference type="PIRSF" id="PIRSF001492">
    <property type="entry name" value="IPGAM"/>
    <property type="match status" value="1"/>
</dbReference>
<dbReference type="SUPFAM" id="SSF64158">
    <property type="entry name" value="2,3-Bisphosphoglycerate-independent phosphoglycerate mutase, substrate-binding domain"/>
    <property type="match status" value="1"/>
</dbReference>
<evidence type="ECO:0000256" key="8">
    <source>
        <dbReference type="ARBA" id="ARBA00023235"/>
    </source>
</evidence>
<dbReference type="OrthoDB" id="9800863at2"/>
<comment type="cofactor">
    <cofactor evidence="10">
        <name>Mn(2+)</name>
        <dbReference type="ChEBI" id="CHEBI:29035"/>
    </cofactor>
    <text evidence="10">Binds 2 manganese ions per subunit.</text>
</comment>
<evidence type="ECO:0000256" key="5">
    <source>
        <dbReference type="ARBA" id="ARBA00022723"/>
    </source>
</evidence>
<evidence type="ECO:0000256" key="3">
    <source>
        <dbReference type="ARBA" id="ARBA00008819"/>
    </source>
</evidence>
<keyword evidence="8 10" id="KW-0413">Isomerase</keyword>
<dbReference type="InterPro" id="IPR017850">
    <property type="entry name" value="Alkaline_phosphatase_core_sf"/>
</dbReference>
<dbReference type="PANTHER" id="PTHR31637">
    <property type="entry name" value="2,3-BISPHOSPHOGLYCERATE-INDEPENDENT PHOSPHOGLYCERATE MUTASE"/>
    <property type="match status" value="1"/>
</dbReference>
<feature type="binding site" evidence="10 13">
    <location>
        <position position="400"/>
    </location>
    <ligand>
        <name>Mn(2+)</name>
        <dbReference type="ChEBI" id="CHEBI:29035"/>
        <label>1</label>
    </ligand>
</feature>
<name>A0A2S0M766_MEGEL</name>
<dbReference type="GO" id="GO:0006007">
    <property type="term" value="P:glucose catabolic process"/>
    <property type="evidence" value="ECO:0007669"/>
    <property type="project" value="InterPro"/>
</dbReference>
<dbReference type="Gene3D" id="3.40.1450.10">
    <property type="entry name" value="BPG-independent phosphoglycerate mutase, domain B"/>
    <property type="match status" value="1"/>
</dbReference>
<dbReference type="UniPathway" id="UPA00109">
    <property type="reaction ID" value="UER00186"/>
</dbReference>
<feature type="binding site" evidence="10 12">
    <location>
        <begin position="154"/>
        <end position="155"/>
    </location>
    <ligand>
        <name>substrate</name>
    </ligand>
</feature>
<feature type="binding site" evidence="10 12">
    <location>
        <position position="124"/>
    </location>
    <ligand>
        <name>substrate</name>
    </ligand>
</feature>
<evidence type="ECO:0000313" key="16">
    <source>
        <dbReference type="EMBL" id="AVO27311.1"/>
    </source>
</evidence>
<dbReference type="EC" id="5.4.2.12" evidence="4 10"/>
<comment type="subunit">
    <text evidence="10">Monomer.</text>
</comment>
<dbReference type="HAMAP" id="MF_01038">
    <property type="entry name" value="GpmI"/>
    <property type="match status" value="1"/>
</dbReference>
<evidence type="ECO:0000313" key="19">
    <source>
        <dbReference type="Proteomes" id="UP000536773"/>
    </source>
</evidence>
<comment type="function">
    <text evidence="10">Catalyzes the interconversion of 2-phosphoglycerate and 3-phosphoglycerate.</text>
</comment>
<dbReference type="EMBL" id="CP027569">
    <property type="protein sequence ID" value="AVO27311.1"/>
    <property type="molecule type" value="Genomic_DNA"/>
</dbReference>
<proteinExistence type="inferred from homology"/>
<dbReference type="RefSeq" id="WP_027895501.1">
    <property type="nucleotide sequence ID" value="NZ_CAUGHV010000021.1"/>
</dbReference>
<evidence type="ECO:0000313" key="18">
    <source>
        <dbReference type="Proteomes" id="UP000238358"/>
    </source>
</evidence>
<keyword evidence="5 10" id="KW-0479">Metal-binding</keyword>
<feature type="binding site" evidence="10 13">
    <location>
        <position position="13"/>
    </location>
    <ligand>
        <name>Mn(2+)</name>
        <dbReference type="ChEBI" id="CHEBI:29035"/>
        <label>2</label>
    </ligand>
</feature>
<evidence type="ECO:0000256" key="6">
    <source>
        <dbReference type="ARBA" id="ARBA00023152"/>
    </source>
</evidence>
<evidence type="ECO:0000256" key="9">
    <source>
        <dbReference type="ARBA" id="ARBA00071648"/>
    </source>
</evidence>
<dbReference type="Pfam" id="PF01676">
    <property type="entry name" value="Metalloenzyme"/>
    <property type="match status" value="1"/>
</dbReference>
<keyword evidence="7 10" id="KW-0464">Manganese</keyword>
<dbReference type="InterPro" id="IPR036646">
    <property type="entry name" value="PGAM_B_sf"/>
</dbReference>
<dbReference type="Gene3D" id="3.40.720.10">
    <property type="entry name" value="Alkaline Phosphatase, subunit A"/>
    <property type="match status" value="1"/>
</dbReference>
<dbReference type="GO" id="GO:0030145">
    <property type="term" value="F:manganese ion binding"/>
    <property type="evidence" value="ECO:0007669"/>
    <property type="project" value="UniProtKB-UniRule"/>
</dbReference>
<feature type="binding site" evidence="10 12">
    <location>
        <position position="329"/>
    </location>
    <ligand>
        <name>substrate</name>
    </ligand>
</feature>
<dbReference type="InterPro" id="IPR011258">
    <property type="entry name" value="BPG-indep_PGM_N"/>
</dbReference>
<dbReference type="CDD" id="cd16010">
    <property type="entry name" value="iPGM"/>
    <property type="match status" value="1"/>
</dbReference>
<evidence type="ECO:0000256" key="10">
    <source>
        <dbReference type="HAMAP-Rule" id="MF_01038"/>
    </source>
</evidence>
<evidence type="ECO:0000256" key="13">
    <source>
        <dbReference type="PIRSR" id="PIRSR001492-3"/>
    </source>
</evidence>
<feature type="domain" description="Metalloenzyme" evidence="14">
    <location>
        <begin position="5"/>
        <end position="494"/>
    </location>
</feature>
<organism evidence="16 18">
    <name type="scientific">Megasphaera elsdenii</name>
    <dbReference type="NCBI Taxonomy" id="907"/>
    <lineage>
        <taxon>Bacteria</taxon>
        <taxon>Bacillati</taxon>
        <taxon>Bacillota</taxon>
        <taxon>Negativicutes</taxon>
        <taxon>Veillonellales</taxon>
        <taxon>Veillonellaceae</taxon>
        <taxon>Megasphaera</taxon>
    </lineage>
</organism>
<dbReference type="InterPro" id="IPR005995">
    <property type="entry name" value="Pgm_bpd_ind"/>
</dbReference>
<comment type="similarity">
    <text evidence="3 10">Belongs to the BPG-independent phosphoglycerate mutase family.</text>
</comment>
<keyword evidence="6 10" id="KW-0324">Glycolysis</keyword>
<dbReference type="Pfam" id="PF06415">
    <property type="entry name" value="iPGM_N"/>
    <property type="match status" value="1"/>
</dbReference>
<evidence type="ECO:0000259" key="14">
    <source>
        <dbReference type="Pfam" id="PF01676"/>
    </source>
</evidence>
<dbReference type="Proteomes" id="UP000536773">
    <property type="component" value="Unassembled WGS sequence"/>
</dbReference>
<dbReference type="AlphaFoldDB" id="A0A2S0M766"/>
<feature type="domain" description="BPG-independent PGAM N-terminal" evidence="15">
    <location>
        <begin position="83"/>
        <end position="292"/>
    </location>
</feature>
<feature type="binding site" evidence="10 13">
    <location>
        <position position="396"/>
    </location>
    <ligand>
        <name>Mn(2+)</name>
        <dbReference type="ChEBI" id="CHEBI:29035"/>
        <label>1</label>
    </ligand>
</feature>
<dbReference type="InterPro" id="IPR006124">
    <property type="entry name" value="Metalloenzyme"/>
</dbReference>
<evidence type="ECO:0000256" key="7">
    <source>
        <dbReference type="ARBA" id="ARBA00023211"/>
    </source>
</evidence>
<dbReference type="GO" id="GO:0005829">
    <property type="term" value="C:cytosol"/>
    <property type="evidence" value="ECO:0007669"/>
    <property type="project" value="TreeGrafter"/>
</dbReference>
<protein>
    <recommendedName>
        <fullName evidence="9 10">2,3-bisphosphoglycerate-independent phosphoglycerate mutase</fullName>
        <shortName evidence="10">BPG-independent PGAM</shortName>
        <shortName evidence="10">Phosphoglyceromutase</shortName>
        <shortName evidence="10">iPGM</shortName>
        <ecNumber evidence="4 10">5.4.2.12</ecNumber>
    </recommendedName>
</protein>
<dbReference type="FunFam" id="3.40.1450.10:FF:000001">
    <property type="entry name" value="2,3-bisphosphoglycerate-independent phosphoglycerate mutase"/>
    <property type="match status" value="1"/>
</dbReference>
<dbReference type="GO" id="GO:0006096">
    <property type="term" value="P:glycolytic process"/>
    <property type="evidence" value="ECO:0007669"/>
    <property type="project" value="UniProtKB-UniRule"/>
</dbReference>
<sequence length="507" mass="55796">MTKKKPVMLVIMDGFGCSHIEKDNAVAQADLKVLPKLWKEYPHSYLGASGEDVGLPDGQIGNSEVGHLNIGAGRIVYQALTKITKDIKDGAFFQKPALVGAMENVKEKDSALHLLGLVSPGGVHSSEQHLYGLLEMAKRNGLKKVYIHAFLDGRDVLPRSAGEYLKELEDKCVELGVGEIATISGRYYAMDRDKRWERVEKAYDAVALGEGPQEPDAQTCLEHSYAADISDEFVIPTVIHKHPVQDGDSVVFFNFRPDRARQLTTAFVVPDFDGFPRPKKLDTYFATMTRYEDDLPVHVVYDKERIPDTLGEVLAKAGKTQLRIAETEKYAHVTYFFNGGEEEPNPGEDRILVPSPKVATYDLQPEMNAPIVTEKVIEQIKADKYDMIMLNFANADMVGHTGVFEAAVKAVETVDTCVGKIVEALKPVQGQLLIIADHGNAEQMADPDTGCPYTAHTTNHVPCILVSEEHKGDHLHDGILADVAPTMLTLAGMDIPADMTGKCLLDQ</sequence>
<dbReference type="EMBL" id="JABBJH010000015">
    <property type="protein sequence ID" value="NMK39658.1"/>
    <property type="molecule type" value="Genomic_DNA"/>
</dbReference>
<feature type="binding site" evidence="10 13">
    <location>
        <position position="63"/>
    </location>
    <ligand>
        <name>Mn(2+)</name>
        <dbReference type="ChEBI" id="CHEBI:29035"/>
        <label>2</label>
    </ligand>
</feature>
<feature type="active site" description="Phosphoserine intermediate" evidence="10 11">
    <location>
        <position position="63"/>
    </location>
</feature>
<feature type="binding site" evidence="10 12">
    <location>
        <begin position="256"/>
        <end position="259"/>
    </location>
    <ligand>
        <name>substrate</name>
    </ligand>
</feature>
<evidence type="ECO:0000256" key="4">
    <source>
        <dbReference type="ARBA" id="ARBA00012026"/>
    </source>
</evidence>
<feature type="binding site" evidence="10 12">
    <location>
        <position position="192"/>
    </location>
    <ligand>
        <name>substrate</name>
    </ligand>
</feature>
<accession>A0A2S0M766</accession>
<evidence type="ECO:0000259" key="15">
    <source>
        <dbReference type="Pfam" id="PF06415"/>
    </source>
</evidence>
<dbReference type="Proteomes" id="UP000238358">
    <property type="component" value="Chromosome"/>
</dbReference>
<dbReference type="GO" id="GO:0004619">
    <property type="term" value="F:phosphoglycerate mutase activity"/>
    <property type="evidence" value="ECO:0007669"/>
    <property type="project" value="UniProtKB-UniRule"/>
</dbReference>
<evidence type="ECO:0000256" key="1">
    <source>
        <dbReference type="ARBA" id="ARBA00000370"/>
    </source>
</evidence>
<feature type="binding site" evidence="10 12">
    <location>
        <position position="186"/>
    </location>
    <ligand>
        <name>substrate</name>
    </ligand>
</feature>
<reference evidence="16 18" key="1">
    <citation type="journal article" date="2018" name="Genome Announc.">
        <title>Complete genomes of two Megasphaera elsdenii strains, NCIMB 702410 and ATCC 25940.</title>
        <authorList>
            <person name="Hatmaker E.A."/>
            <person name="O'Dell K."/>
            <person name="Riley L.A."/>
            <person name="Klingeman D.M."/>
            <person name="Guss A.M."/>
        </authorList>
    </citation>
    <scope>NUCLEOTIDE SEQUENCE [LARGE SCALE GENOMIC DNA]</scope>
    <source>
        <strain evidence="16 18">NCIMB702410</strain>
    </source>
</reference>
<evidence type="ECO:0000256" key="2">
    <source>
        <dbReference type="ARBA" id="ARBA00004798"/>
    </source>
</evidence>
<reference evidence="17 19" key="2">
    <citation type="submission" date="2020-04" db="EMBL/GenBank/DDBJ databases">
        <authorList>
            <person name="Hitch T.C.A."/>
            <person name="Wylensek D."/>
            <person name="Clavel T."/>
        </authorList>
    </citation>
    <scope>NUCLEOTIDE SEQUENCE [LARGE SCALE GENOMIC DNA]</scope>
    <source>
        <strain evidence="17 19">WCA-386-APC-2A</strain>
    </source>
</reference>
<evidence type="ECO:0000256" key="12">
    <source>
        <dbReference type="PIRSR" id="PIRSR001492-2"/>
    </source>
</evidence>
<evidence type="ECO:0000256" key="11">
    <source>
        <dbReference type="PIRSR" id="PIRSR001492-1"/>
    </source>
</evidence>
<evidence type="ECO:0000313" key="17">
    <source>
        <dbReference type="EMBL" id="NMK39658.1"/>
    </source>
</evidence>
<dbReference type="PANTHER" id="PTHR31637:SF0">
    <property type="entry name" value="2,3-BISPHOSPHOGLYCERATE-INDEPENDENT PHOSPHOGLYCERATE MUTASE"/>
    <property type="match status" value="1"/>
</dbReference>
<feature type="binding site" evidence="10 13">
    <location>
        <position position="437"/>
    </location>
    <ligand>
        <name>Mn(2+)</name>
        <dbReference type="ChEBI" id="CHEBI:29035"/>
        <label>2</label>
    </ligand>
</feature>
<comment type="pathway">
    <text evidence="2 10">Carbohydrate degradation; glycolysis; pyruvate from D-glyceraldehyde 3-phosphate: step 3/5.</text>
</comment>
<feature type="binding site" evidence="10 13">
    <location>
        <position position="438"/>
    </location>
    <ligand>
        <name>Mn(2+)</name>
        <dbReference type="ChEBI" id="CHEBI:29035"/>
        <label>2</label>
    </ligand>
</feature>
<dbReference type="NCBIfam" id="TIGR01307">
    <property type="entry name" value="pgm_bpd_ind"/>
    <property type="match status" value="1"/>
</dbReference>